<evidence type="ECO:0000313" key="1">
    <source>
        <dbReference type="EMBL" id="PKU96204.1"/>
    </source>
</evidence>
<proteinExistence type="predicted"/>
<name>A0A2N3QVV6_9BIFI</name>
<protein>
    <submittedName>
        <fullName evidence="1">Uncharacterized protein</fullName>
    </submittedName>
</protein>
<organism evidence="1 2">
    <name type="scientific">Bifidobacterium pseudolongum subsp. globosum</name>
    <dbReference type="NCBI Taxonomy" id="1690"/>
    <lineage>
        <taxon>Bacteria</taxon>
        <taxon>Bacillati</taxon>
        <taxon>Actinomycetota</taxon>
        <taxon>Actinomycetes</taxon>
        <taxon>Bifidobacteriales</taxon>
        <taxon>Bifidobacteriaceae</taxon>
        <taxon>Bifidobacterium</taxon>
    </lineage>
</organism>
<sequence>MFDHNPFRRLVGHRIIAHVYKDTWRGRVDAYRDGWLTISGAEYVDEHGTLPADGSIMLPESCIDWMQIVDEEETQ</sequence>
<gene>
    <name evidence="1" type="ORF">CQR45_0326</name>
</gene>
<dbReference type="RefSeq" id="WP_180335288.1">
    <property type="nucleotide sequence ID" value="NZ_PCHA01000014.1"/>
</dbReference>
<comment type="caution">
    <text evidence="1">The sequence shown here is derived from an EMBL/GenBank/DDBJ whole genome shotgun (WGS) entry which is preliminary data.</text>
</comment>
<accession>A0A2N3QVV6</accession>
<dbReference type="EMBL" id="PCHA01000014">
    <property type="protein sequence ID" value="PKU96204.1"/>
    <property type="molecule type" value="Genomic_DNA"/>
</dbReference>
<dbReference type="Proteomes" id="UP000233722">
    <property type="component" value="Unassembled WGS sequence"/>
</dbReference>
<evidence type="ECO:0000313" key="2">
    <source>
        <dbReference type="Proteomes" id="UP000233722"/>
    </source>
</evidence>
<dbReference type="AlphaFoldDB" id="A0A2N3QVV6"/>
<reference evidence="1 2" key="1">
    <citation type="submission" date="2017-10" db="EMBL/GenBank/DDBJ databases">
        <title>Bifidobacterium genomics.</title>
        <authorList>
            <person name="Lugli G.A."/>
            <person name="Milani C."/>
            <person name="Mancabelli L."/>
        </authorList>
    </citation>
    <scope>NUCLEOTIDE SEQUENCE [LARGE SCALE GENOMIC DNA]</scope>
    <source>
        <strain evidence="1 2">1747B</strain>
    </source>
</reference>